<comment type="cofactor">
    <cofactor evidence="6">
        <name>Mg(2+)</name>
        <dbReference type="ChEBI" id="CHEBI:18420"/>
    </cofactor>
    <cofactor evidence="6">
        <name>Mn(2+)</name>
        <dbReference type="ChEBI" id="CHEBI:29035"/>
    </cofactor>
</comment>
<dbReference type="Gene3D" id="3.40.50.970">
    <property type="match status" value="2"/>
</dbReference>
<comment type="cofactor">
    <cofactor evidence="6">
        <name>thiamine diphosphate</name>
        <dbReference type="ChEBI" id="CHEBI:58937"/>
    </cofactor>
    <text evidence="6">Binds 1 thiamine pyrophosphate per subunit.</text>
</comment>
<dbReference type="EC" id="2.2.1.9" evidence="6"/>
<dbReference type="InterPro" id="IPR029061">
    <property type="entry name" value="THDP-binding"/>
</dbReference>
<evidence type="ECO:0000256" key="5">
    <source>
        <dbReference type="ARBA" id="ARBA00023211"/>
    </source>
</evidence>
<evidence type="ECO:0000256" key="6">
    <source>
        <dbReference type="HAMAP-Rule" id="MF_01659"/>
    </source>
</evidence>
<feature type="domain" description="Thiamine pyrophosphate enzyme N-terminal TPP-binding" evidence="8">
    <location>
        <begin position="10"/>
        <end position="122"/>
    </location>
</feature>
<dbReference type="EMBL" id="JABCUV010000004">
    <property type="protein sequence ID" value="NMW93008.1"/>
    <property type="molecule type" value="Genomic_DNA"/>
</dbReference>
<dbReference type="CDD" id="cd07037">
    <property type="entry name" value="TPP_PYR_MenD"/>
    <property type="match status" value="1"/>
</dbReference>
<comment type="pathway">
    <text evidence="6">Quinol/quinone metabolism; 1,4-dihydroxy-2-naphthoate biosynthesis; 1,4-dihydroxy-2-naphthoate from chorismate: step 2/7.</text>
</comment>
<keyword evidence="4 6" id="KW-0786">Thiamine pyrophosphate</keyword>
<reference evidence="9 10" key="1">
    <citation type="submission" date="2020-04" db="EMBL/GenBank/DDBJ databases">
        <title>Antimicrobial susceptibility and clonality of vaginal-derived multi-drug resistant Mobiluncus isolates in China.</title>
        <authorList>
            <person name="Zhang X."/>
        </authorList>
    </citation>
    <scope>NUCLEOTIDE SEQUENCE [LARGE SCALE GENOMIC DNA]</scope>
    <source>
        <strain evidence="9 10">7</strain>
    </source>
</reference>
<proteinExistence type="inferred from homology"/>
<organism evidence="9 10">
    <name type="scientific">Mobiluncus mulieris</name>
    <dbReference type="NCBI Taxonomy" id="2052"/>
    <lineage>
        <taxon>Bacteria</taxon>
        <taxon>Bacillati</taxon>
        <taxon>Actinomycetota</taxon>
        <taxon>Actinomycetes</taxon>
        <taxon>Actinomycetales</taxon>
        <taxon>Actinomycetaceae</taxon>
        <taxon>Mobiluncus</taxon>
    </lineage>
</organism>
<keyword evidence="1 6" id="KW-0808">Transferase</keyword>
<dbReference type="InterPro" id="IPR004433">
    <property type="entry name" value="MenaQ_synth_MenD"/>
</dbReference>
<dbReference type="Gene3D" id="3.40.50.1220">
    <property type="entry name" value="TPP-binding domain"/>
    <property type="match status" value="1"/>
</dbReference>
<protein>
    <recommendedName>
        <fullName evidence="6">2-succinyl-5-enolpyruvyl-6-hydroxy-3-cyclohexene-1-carboxylate synthase</fullName>
        <shortName evidence="6">SEPHCHC synthase</shortName>
        <ecNumber evidence="6">2.2.1.9</ecNumber>
    </recommendedName>
    <alternativeName>
        <fullName evidence="6">Menaquinone biosynthesis protein MenD</fullName>
    </alternativeName>
</protein>
<dbReference type="GO" id="GO:0030145">
    <property type="term" value="F:manganese ion binding"/>
    <property type="evidence" value="ECO:0007669"/>
    <property type="project" value="UniProtKB-UniRule"/>
</dbReference>
<comment type="function">
    <text evidence="6">Catalyzes the thiamine diphosphate-dependent decarboxylation of 2-oxoglutarate and the subsequent addition of the resulting succinic semialdehyde-thiamine pyrophosphate anion to isochorismate to yield 2-succinyl-5-enolpyruvyl-6-hydroxy-3-cyclohexene-1-carboxylate (SEPHCHC).</text>
</comment>
<keyword evidence="2 6" id="KW-0479">Metal-binding</keyword>
<dbReference type="Proteomes" id="UP000582487">
    <property type="component" value="Unassembled WGS sequence"/>
</dbReference>
<dbReference type="PANTHER" id="PTHR42916">
    <property type="entry name" value="2-SUCCINYL-5-ENOLPYRUVYL-6-HYDROXY-3-CYCLOHEXENE-1-CARBOXYLATE SYNTHASE"/>
    <property type="match status" value="1"/>
</dbReference>
<accession>A0A848RPU3</accession>
<gene>
    <name evidence="6" type="primary">menD</name>
    <name evidence="9" type="ORF">HHJ74_04760</name>
</gene>
<sequence length="831" mass="86112">MDSMDSMIRARVLVRTLAAEGVRNWYYAPGSRDAPLGYALAELAARDLRLAVHVRIDERDAAFMALGSARASGRPAAVVMTSGTAVGNALPAVMEAHHARVPLVVVSADRPAALRGSGANQTTIQPGIFRSFVRFEADLQPGGWGALESVARAAVAACCGCLGVHEVPAGIPGQSAEPLDLSEPGNNPVTLDASAGESATETKISGHDWGQVLRQNRSQGQDLRVNLGQDCGWGQNWNTEPPPGPVHLNVSFVEPLVPPEVQARFELRAPKEISTVARRVRGRVTGSGESRVESKSAWCVHNDSCGHTSAEPQPAPHESGAGWGGSAADSGLAPHESGAGWGGSAADSGLAPHEVARSKTPTISGDVLIVGDLSREDFPGADELWRAVETAGVPVFAEPTTRWRFHPNAVRAYSRVAGGAGWARAIRRVLVVGRPTLTRPVTRLLHEARAEFLDSPGLRINLDGGEHRRWSDAAALGASLEANPESWVRQWRQAGEVVARELCSEWGIYQVAREIWVAGTGVEFGTGAEPGTGAELGVGAEPGAGREPVDLFLGSSSTIRAFDAVAGLGTDLASSGSLGESGNGGISGNTLPVLGGDLGGALANRCAENKEDMARGQRAESGMAPHETGASPSQTTPTDANGLARCVYANRGLAGIDGTIACAWGAALASQTARRAGNPRDSGAANEPVCGETGVGASIDVKVSGSLASCGETGGVGEPAAHRAMRLVLGDVSFFHDLGALVRGRLEATPNLQVVVLDNGGGQIFAGLEHGCAAPGVLERLFLTPQVPDPVALARAAGWQAETVCDLGELRAALARPVVGLSLVRVMLIDT</sequence>
<evidence type="ECO:0000256" key="1">
    <source>
        <dbReference type="ARBA" id="ARBA00022679"/>
    </source>
</evidence>
<dbReference type="HAMAP" id="MF_01659">
    <property type="entry name" value="MenD"/>
    <property type="match status" value="1"/>
</dbReference>
<dbReference type="UniPathway" id="UPA00079"/>
<dbReference type="SUPFAM" id="SSF52518">
    <property type="entry name" value="Thiamin diphosphate-binding fold (THDP-binding)"/>
    <property type="match status" value="2"/>
</dbReference>
<dbReference type="PANTHER" id="PTHR42916:SF1">
    <property type="entry name" value="PROTEIN PHYLLO, CHLOROPLASTIC"/>
    <property type="match status" value="1"/>
</dbReference>
<evidence type="ECO:0000256" key="7">
    <source>
        <dbReference type="SAM" id="MobiDB-lite"/>
    </source>
</evidence>
<feature type="region of interest" description="Disordered" evidence="7">
    <location>
        <begin position="610"/>
        <end position="638"/>
    </location>
</feature>
<dbReference type="GO" id="GO:0070204">
    <property type="term" value="F:2-succinyl-5-enolpyruvyl-6-hydroxy-3-cyclohexene-1-carboxylic-acid synthase activity"/>
    <property type="evidence" value="ECO:0007669"/>
    <property type="project" value="UniProtKB-UniRule"/>
</dbReference>
<comment type="subunit">
    <text evidence="6">Homodimer.</text>
</comment>
<dbReference type="AlphaFoldDB" id="A0A848RPU3"/>
<name>A0A848RPU3_9ACTO</name>
<evidence type="ECO:0000256" key="3">
    <source>
        <dbReference type="ARBA" id="ARBA00022842"/>
    </source>
</evidence>
<comment type="similarity">
    <text evidence="6">Belongs to the TPP enzyme family. MenD subfamily.</text>
</comment>
<comment type="caution">
    <text evidence="9">The sequence shown here is derived from an EMBL/GenBank/DDBJ whole genome shotgun (WGS) entry which is preliminary data.</text>
</comment>
<evidence type="ECO:0000313" key="9">
    <source>
        <dbReference type="EMBL" id="NMW93008.1"/>
    </source>
</evidence>
<comment type="pathway">
    <text evidence="6">Quinol/quinone metabolism; menaquinone biosynthesis.</text>
</comment>
<keyword evidence="5 6" id="KW-0464">Manganese</keyword>
<dbReference type="GO" id="GO:0000287">
    <property type="term" value="F:magnesium ion binding"/>
    <property type="evidence" value="ECO:0007669"/>
    <property type="project" value="UniProtKB-UniRule"/>
</dbReference>
<evidence type="ECO:0000259" key="8">
    <source>
        <dbReference type="Pfam" id="PF02776"/>
    </source>
</evidence>
<evidence type="ECO:0000256" key="4">
    <source>
        <dbReference type="ARBA" id="ARBA00023052"/>
    </source>
</evidence>
<feature type="region of interest" description="Disordered" evidence="7">
    <location>
        <begin position="306"/>
        <end position="357"/>
    </location>
</feature>
<dbReference type="UniPathway" id="UPA01057">
    <property type="reaction ID" value="UER00164"/>
</dbReference>
<evidence type="ECO:0000256" key="2">
    <source>
        <dbReference type="ARBA" id="ARBA00022723"/>
    </source>
</evidence>
<dbReference type="GO" id="GO:0009234">
    <property type="term" value="P:menaquinone biosynthetic process"/>
    <property type="evidence" value="ECO:0007669"/>
    <property type="project" value="UniProtKB-UniRule"/>
</dbReference>
<dbReference type="InterPro" id="IPR012001">
    <property type="entry name" value="Thiamin_PyroP_enz_TPP-bd_dom"/>
</dbReference>
<keyword evidence="6" id="KW-0474">Menaquinone biosynthesis</keyword>
<dbReference type="Pfam" id="PF02776">
    <property type="entry name" value="TPP_enzyme_N"/>
    <property type="match status" value="1"/>
</dbReference>
<evidence type="ECO:0000313" key="10">
    <source>
        <dbReference type="Proteomes" id="UP000582487"/>
    </source>
</evidence>
<keyword evidence="3 6" id="KW-0460">Magnesium</keyword>
<dbReference type="GO" id="GO:0030976">
    <property type="term" value="F:thiamine pyrophosphate binding"/>
    <property type="evidence" value="ECO:0007669"/>
    <property type="project" value="UniProtKB-UniRule"/>
</dbReference>
<comment type="catalytic activity">
    <reaction evidence="6">
        <text>isochorismate + 2-oxoglutarate + H(+) = 5-enolpyruvoyl-6-hydroxy-2-succinyl-cyclohex-3-ene-1-carboxylate + CO2</text>
        <dbReference type="Rhea" id="RHEA:25593"/>
        <dbReference type="ChEBI" id="CHEBI:15378"/>
        <dbReference type="ChEBI" id="CHEBI:16526"/>
        <dbReference type="ChEBI" id="CHEBI:16810"/>
        <dbReference type="ChEBI" id="CHEBI:29780"/>
        <dbReference type="ChEBI" id="CHEBI:58818"/>
        <dbReference type="EC" id="2.2.1.9"/>
    </reaction>
</comment>